<dbReference type="AlphaFoldDB" id="A0A5B0NDQ5"/>
<dbReference type="Proteomes" id="UP000324748">
    <property type="component" value="Unassembled WGS sequence"/>
</dbReference>
<organism evidence="2 3">
    <name type="scientific">Puccinia graminis f. sp. tritici</name>
    <dbReference type="NCBI Taxonomy" id="56615"/>
    <lineage>
        <taxon>Eukaryota</taxon>
        <taxon>Fungi</taxon>
        <taxon>Dikarya</taxon>
        <taxon>Basidiomycota</taxon>
        <taxon>Pucciniomycotina</taxon>
        <taxon>Pucciniomycetes</taxon>
        <taxon>Pucciniales</taxon>
        <taxon>Pucciniaceae</taxon>
        <taxon>Puccinia</taxon>
    </lineage>
</organism>
<gene>
    <name evidence="2" type="ORF">PGT21_031606</name>
</gene>
<dbReference type="OrthoDB" id="10415703at2759"/>
<reference evidence="2 3" key="1">
    <citation type="submission" date="2019-05" db="EMBL/GenBank/DDBJ databases">
        <title>Emergence of the Ug99 lineage of the wheat stem rust pathogen through somatic hybridization.</title>
        <authorList>
            <person name="Li F."/>
            <person name="Upadhyaya N.M."/>
            <person name="Sperschneider J."/>
            <person name="Matny O."/>
            <person name="Nguyen-Phuc H."/>
            <person name="Mago R."/>
            <person name="Raley C."/>
            <person name="Miller M.E."/>
            <person name="Silverstein K.A.T."/>
            <person name="Henningsen E."/>
            <person name="Hirsch C.D."/>
            <person name="Visser B."/>
            <person name="Pretorius Z.A."/>
            <person name="Steffenson B.J."/>
            <person name="Schwessinger B."/>
            <person name="Dodds P.N."/>
            <person name="Figueroa M."/>
        </authorList>
    </citation>
    <scope>NUCLEOTIDE SEQUENCE [LARGE SCALE GENOMIC DNA]</scope>
    <source>
        <strain evidence="2">21-0</strain>
    </source>
</reference>
<accession>A0A5B0NDQ5</accession>
<keyword evidence="3" id="KW-1185">Reference proteome</keyword>
<evidence type="ECO:0000256" key="1">
    <source>
        <dbReference type="SAM" id="SignalP"/>
    </source>
</evidence>
<evidence type="ECO:0000313" key="3">
    <source>
        <dbReference type="Proteomes" id="UP000324748"/>
    </source>
</evidence>
<feature type="signal peptide" evidence="1">
    <location>
        <begin position="1"/>
        <end position="22"/>
    </location>
</feature>
<proteinExistence type="predicted"/>
<evidence type="ECO:0008006" key="4">
    <source>
        <dbReference type="Google" id="ProtNLM"/>
    </source>
</evidence>
<keyword evidence="1" id="KW-0732">Signal</keyword>
<sequence>MLSIKLLSLLITIALQGQAVRGESRPAICADKDYAQSLCALLTYDNGKLVKFEVQEPERYPDSGGLFSCANVASDQQPRPNIINMCCATDFKLGQTAKNKFASIDVGNYGSTCSSSKPHTY</sequence>
<dbReference type="EMBL" id="VSWC01000105">
    <property type="protein sequence ID" value="KAA1087441.1"/>
    <property type="molecule type" value="Genomic_DNA"/>
</dbReference>
<comment type="caution">
    <text evidence="2">The sequence shown here is derived from an EMBL/GenBank/DDBJ whole genome shotgun (WGS) entry which is preliminary data.</text>
</comment>
<protein>
    <recommendedName>
        <fullName evidence="4">Hydrophobin</fullName>
    </recommendedName>
</protein>
<evidence type="ECO:0000313" key="2">
    <source>
        <dbReference type="EMBL" id="KAA1087441.1"/>
    </source>
</evidence>
<feature type="chain" id="PRO_5022834801" description="Hydrophobin" evidence="1">
    <location>
        <begin position="23"/>
        <end position="121"/>
    </location>
</feature>
<name>A0A5B0NDQ5_PUCGR</name>